<keyword evidence="3" id="KW-1185">Reference proteome</keyword>
<reference evidence="2 3" key="1">
    <citation type="journal article" date="2014" name="PLoS Genet.">
        <title>Phylogenetically driven sequencing of extremely halophilic archaea reveals strategies for static and dynamic osmo-response.</title>
        <authorList>
            <person name="Becker E.A."/>
            <person name="Seitzer P.M."/>
            <person name="Tritt A."/>
            <person name="Larsen D."/>
            <person name="Krusor M."/>
            <person name="Yao A.I."/>
            <person name="Wu D."/>
            <person name="Madern D."/>
            <person name="Eisen J.A."/>
            <person name="Darling A.E."/>
            <person name="Facciotti M.T."/>
        </authorList>
    </citation>
    <scope>NUCLEOTIDE SEQUENCE [LARGE SCALE GENOMIC DNA]</scope>
    <source>
        <strain evidence="2 3">JCM 14848</strain>
    </source>
</reference>
<dbReference type="InParanoid" id="M0CXY1"/>
<evidence type="ECO:0000256" key="1">
    <source>
        <dbReference type="SAM" id="Phobius"/>
    </source>
</evidence>
<evidence type="ECO:0000313" key="3">
    <source>
        <dbReference type="Proteomes" id="UP000011513"/>
    </source>
</evidence>
<accession>M0CXY1</accession>
<dbReference type="AlphaFoldDB" id="M0CXY1"/>
<gene>
    <name evidence="2" type="ORF">C474_16204</name>
</gene>
<dbReference type="RefSeq" id="WP_008388604.1">
    <property type="nucleotide sequence ID" value="NZ_AOIV01000038.1"/>
</dbReference>
<feature type="transmembrane region" description="Helical" evidence="1">
    <location>
        <begin position="49"/>
        <end position="71"/>
    </location>
</feature>
<keyword evidence="1" id="KW-1133">Transmembrane helix</keyword>
<dbReference type="PATRIC" id="fig|1227487.5.peg.3214"/>
<proteinExistence type="predicted"/>
<dbReference type="EMBL" id="AOIV01000038">
    <property type="protein sequence ID" value="ELZ28060.1"/>
    <property type="molecule type" value="Genomic_DNA"/>
</dbReference>
<evidence type="ECO:0000313" key="2">
    <source>
        <dbReference type="EMBL" id="ELZ28060.1"/>
    </source>
</evidence>
<dbReference type="Proteomes" id="UP000011513">
    <property type="component" value="Unassembled WGS sequence"/>
</dbReference>
<keyword evidence="1" id="KW-0812">Transmembrane</keyword>
<keyword evidence="1" id="KW-0472">Membrane</keyword>
<dbReference type="eggNOG" id="ENOG502N5KK">
    <property type="taxonomic scope" value="Archaea"/>
</dbReference>
<organism evidence="2 3">
    <name type="scientific">Halogeometricum pallidum JCM 14848</name>
    <dbReference type="NCBI Taxonomy" id="1227487"/>
    <lineage>
        <taxon>Archaea</taxon>
        <taxon>Methanobacteriati</taxon>
        <taxon>Methanobacteriota</taxon>
        <taxon>Stenosarchaea group</taxon>
        <taxon>Halobacteria</taxon>
        <taxon>Halobacteriales</taxon>
        <taxon>Haloferacaceae</taxon>
        <taxon>Halogeometricum</taxon>
    </lineage>
</organism>
<sequence length="76" mass="8034">MSNATSSHAESDQTGLSVPKSTLFWTCIALAVVLFVLGMFVFTGPIAGIAGVWGASLFVGVLVGYVGYLVWYRFGV</sequence>
<protein>
    <submittedName>
        <fullName evidence="2">Uncharacterized protein</fullName>
    </submittedName>
</protein>
<feature type="transmembrane region" description="Helical" evidence="1">
    <location>
        <begin position="23"/>
        <end position="42"/>
    </location>
</feature>
<name>M0CXY1_HALPD</name>
<comment type="caution">
    <text evidence="2">The sequence shown here is derived from an EMBL/GenBank/DDBJ whole genome shotgun (WGS) entry which is preliminary data.</text>
</comment>